<dbReference type="InterPro" id="IPR029063">
    <property type="entry name" value="SAM-dependent_MTases_sf"/>
</dbReference>
<dbReference type="GO" id="GO:0016874">
    <property type="term" value="F:ligase activity"/>
    <property type="evidence" value="ECO:0007669"/>
    <property type="project" value="UniProtKB-KW"/>
</dbReference>
<dbReference type="InterPro" id="IPR013120">
    <property type="entry name" value="FAR_NAD-bd"/>
</dbReference>
<evidence type="ECO:0000259" key="13">
    <source>
        <dbReference type="PROSITE" id="PS52019"/>
    </source>
</evidence>
<dbReference type="Gene3D" id="1.10.1200.10">
    <property type="entry name" value="ACP-like"/>
    <property type="match status" value="2"/>
</dbReference>
<dbReference type="PROSITE" id="PS52019">
    <property type="entry name" value="PKS_MFAS_DH"/>
    <property type="match status" value="1"/>
</dbReference>
<dbReference type="GO" id="GO:0004315">
    <property type="term" value="F:3-oxoacyl-[acyl-carrier-protein] synthase activity"/>
    <property type="evidence" value="ECO:0007669"/>
    <property type="project" value="InterPro"/>
</dbReference>
<dbReference type="InterPro" id="IPR049900">
    <property type="entry name" value="PKS_mFAS_DH"/>
</dbReference>
<evidence type="ECO:0000259" key="11">
    <source>
        <dbReference type="PROSITE" id="PS50075"/>
    </source>
</evidence>
<dbReference type="InterPro" id="IPR020841">
    <property type="entry name" value="PKS_Beta-ketoAc_synthase_dom"/>
</dbReference>
<evidence type="ECO:0000256" key="8">
    <source>
        <dbReference type="ARBA" id="ARBA00029443"/>
    </source>
</evidence>
<feature type="domain" description="Carrier" evidence="11">
    <location>
        <begin position="2389"/>
        <end position="2466"/>
    </location>
</feature>
<dbReference type="Gene3D" id="3.40.50.12780">
    <property type="entry name" value="N-terminal domain of ligase-like"/>
    <property type="match status" value="1"/>
</dbReference>
<keyword evidence="5" id="KW-0808">Transferase</keyword>
<dbReference type="Proteomes" id="UP000177622">
    <property type="component" value="Unassembled WGS sequence"/>
</dbReference>
<dbReference type="InterPro" id="IPR045851">
    <property type="entry name" value="AMP-bd_C_sf"/>
</dbReference>
<dbReference type="InterPro" id="IPR042104">
    <property type="entry name" value="PKS_dehydratase_sf"/>
</dbReference>
<evidence type="ECO:0000313" key="14">
    <source>
        <dbReference type="EMBL" id="OGE52446.1"/>
    </source>
</evidence>
<dbReference type="InterPro" id="IPR014043">
    <property type="entry name" value="Acyl_transferase_dom"/>
</dbReference>
<feature type="active site" description="Proton donor; for dehydratase activity" evidence="9">
    <location>
        <position position="1155"/>
    </location>
</feature>
<dbReference type="InterPro" id="IPR050091">
    <property type="entry name" value="PKS_NRPS_Biosynth_Enz"/>
</dbReference>
<dbReference type="Pfam" id="PF22621">
    <property type="entry name" value="CurL-like_PKS_C"/>
    <property type="match status" value="1"/>
</dbReference>
<keyword evidence="4" id="KW-0489">Methyltransferase</keyword>
<dbReference type="InterPro" id="IPR049552">
    <property type="entry name" value="PKS_DH_N"/>
</dbReference>
<name>A0A1F5LHA1_PENAI</name>
<dbReference type="GO" id="GO:0008168">
    <property type="term" value="F:methyltransferase activity"/>
    <property type="evidence" value="ECO:0007669"/>
    <property type="project" value="UniProtKB-KW"/>
</dbReference>
<feature type="domain" description="PKS/mFAS DH" evidence="13">
    <location>
        <begin position="948"/>
        <end position="1248"/>
    </location>
</feature>
<dbReference type="Pfam" id="PF00550">
    <property type="entry name" value="PP-binding"/>
    <property type="match status" value="2"/>
</dbReference>
<dbReference type="InterPro" id="IPR020807">
    <property type="entry name" value="PKS_DH"/>
</dbReference>
<dbReference type="RefSeq" id="XP_022487888.1">
    <property type="nucleotide sequence ID" value="XM_022632126.1"/>
</dbReference>
<dbReference type="STRING" id="1835702.A0A1F5LHA1"/>
<dbReference type="InterPro" id="IPR036736">
    <property type="entry name" value="ACP-like_sf"/>
</dbReference>
<gene>
    <name evidence="14" type="ORF">PENARI_c010G01376</name>
</gene>
<feature type="region of interest" description="N-terminal hotdog fold" evidence="9">
    <location>
        <begin position="948"/>
        <end position="1080"/>
    </location>
</feature>
<dbReference type="InterPro" id="IPR009081">
    <property type="entry name" value="PP-bd_ACP"/>
</dbReference>
<dbReference type="InterPro" id="IPR057326">
    <property type="entry name" value="KR_dom"/>
</dbReference>
<evidence type="ECO:0000259" key="12">
    <source>
        <dbReference type="PROSITE" id="PS52004"/>
    </source>
</evidence>
<dbReference type="Pfam" id="PF00698">
    <property type="entry name" value="Acyl_transf_1"/>
    <property type="match status" value="1"/>
</dbReference>
<keyword evidence="2" id="KW-0597">Phosphoprotein</keyword>
<evidence type="ECO:0000256" key="7">
    <source>
        <dbReference type="ARBA" id="ARBA00023268"/>
    </source>
</evidence>
<accession>A0A1F5LHA1</accession>
<dbReference type="InterPro" id="IPR016039">
    <property type="entry name" value="Thiolase-like"/>
</dbReference>
<dbReference type="InterPro" id="IPR018201">
    <property type="entry name" value="Ketoacyl_synth_AS"/>
</dbReference>
<dbReference type="SUPFAM" id="SSF52151">
    <property type="entry name" value="FabD/lysophospholipase-like"/>
    <property type="match status" value="1"/>
</dbReference>
<dbReference type="InterPro" id="IPR020806">
    <property type="entry name" value="PKS_PP-bd"/>
</dbReference>
<dbReference type="InterPro" id="IPR000873">
    <property type="entry name" value="AMP-dep_synth/lig_dom"/>
</dbReference>
<feature type="region of interest" description="Disordered" evidence="10">
    <location>
        <begin position="2530"/>
        <end position="2566"/>
    </location>
</feature>
<dbReference type="Gene3D" id="3.40.366.10">
    <property type="entry name" value="Malonyl-Coenzyme A Acyl Carrier Protein, domain 2"/>
    <property type="match status" value="1"/>
</dbReference>
<dbReference type="Gene3D" id="3.30.70.3290">
    <property type="match status" value="1"/>
</dbReference>
<dbReference type="CDD" id="cd19532">
    <property type="entry name" value="C_PKS-NRPS"/>
    <property type="match status" value="1"/>
</dbReference>
<dbReference type="InterPro" id="IPR036291">
    <property type="entry name" value="NAD(P)-bd_dom_sf"/>
</dbReference>
<keyword evidence="3" id="KW-0436">Ligase</keyword>
<dbReference type="InterPro" id="IPR014030">
    <property type="entry name" value="Ketoacyl_synth_N"/>
</dbReference>
<dbReference type="Pfam" id="PF00501">
    <property type="entry name" value="AMP-binding"/>
    <property type="match status" value="1"/>
</dbReference>
<dbReference type="InterPro" id="IPR016036">
    <property type="entry name" value="Malonyl_transacylase_ACP-bd"/>
</dbReference>
<dbReference type="SMART" id="SM00822">
    <property type="entry name" value="PKS_KR"/>
    <property type="match status" value="1"/>
</dbReference>
<dbReference type="CDD" id="cd05930">
    <property type="entry name" value="A_NRPS"/>
    <property type="match status" value="1"/>
</dbReference>
<proteinExistence type="inferred from homology"/>
<dbReference type="SUPFAM" id="SSF53335">
    <property type="entry name" value="S-adenosyl-L-methionine-dependent methyltransferases"/>
    <property type="match status" value="1"/>
</dbReference>
<dbReference type="GO" id="GO:0030639">
    <property type="term" value="P:polyketide biosynthetic process"/>
    <property type="evidence" value="ECO:0007669"/>
    <property type="project" value="UniProtKB-ARBA"/>
</dbReference>
<dbReference type="SUPFAM" id="SSF47336">
    <property type="entry name" value="ACP-like"/>
    <property type="match status" value="2"/>
</dbReference>
<feature type="domain" description="Ketosynthase family 3 (KS3)" evidence="12">
    <location>
        <begin position="9"/>
        <end position="448"/>
    </location>
</feature>
<feature type="compositionally biased region" description="Polar residues" evidence="10">
    <location>
        <begin position="2530"/>
        <end position="2541"/>
    </location>
</feature>
<dbReference type="SUPFAM" id="SSF56801">
    <property type="entry name" value="Acetyl-CoA synthetase-like"/>
    <property type="match status" value="1"/>
</dbReference>
<dbReference type="Gene3D" id="3.10.129.110">
    <property type="entry name" value="Polyketide synthase dehydratase"/>
    <property type="match status" value="1"/>
</dbReference>
<keyword evidence="1" id="KW-0596">Phosphopantetheine</keyword>
<dbReference type="Gene3D" id="3.40.50.720">
    <property type="entry name" value="NAD(P)-binding Rossmann-like Domain"/>
    <property type="match status" value="2"/>
</dbReference>
<dbReference type="SMART" id="SM00825">
    <property type="entry name" value="PKS_KS"/>
    <property type="match status" value="1"/>
</dbReference>
<organism evidence="14 15">
    <name type="scientific">Penicillium arizonense</name>
    <dbReference type="NCBI Taxonomy" id="1835702"/>
    <lineage>
        <taxon>Eukaryota</taxon>
        <taxon>Fungi</taxon>
        <taxon>Dikarya</taxon>
        <taxon>Ascomycota</taxon>
        <taxon>Pezizomycotina</taxon>
        <taxon>Eurotiomycetes</taxon>
        <taxon>Eurotiomycetidae</taxon>
        <taxon>Eurotiales</taxon>
        <taxon>Aspergillaceae</taxon>
        <taxon>Penicillium</taxon>
    </lineage>
</organism>
<dbReference type="InterPro" id="IPR013217">
    <property type="entry name" value="Methyltransf_12"/>
</dbReference>
<keyword evidence="7" id="KW-0511">Multifunctional enzyme</keyword>
<dbReference type="InterPro" id="IPR042099">
    <property type="entry name" value="ANL_N_sf"/>
</dbReference>
<dbReference type="Pfam" id="PF00109">
    <property type="entry name" value="ketoacyl-synt"/>
    <property type="match status" value="1"/>
</dbReference>
<dbReference type="InterPro" id="IPR006162">
    <property type="entry name" value="Ppantetheine_attach_site"/>
</dbReference>
<evidence type="ECO:0000256" key="9">
    <source>
        <dbReference type="PROSITE-ProRule" id="PRU01363"/>
    </source>
</evidence>
<dbReference type="PROSITE" id="PS00012">
    <property type="entry name" value="PHOSPHOPANTETHEINE"/>
    <property type="match status" value="1"/>
</dbReference>
<dbReference type="Gene3D" id="3.30.559.30">
    <property type="entry name" value="Nonribosomal peptide synthetase, condensation domain"/>
    <property type="match status" value="1"/>
</dbReference>
<evidence type="ECO:0000256" key="5">
    <source>
        <dbReference type="ARBA" id="ARBA00022679"/>
    </source>
</evidence>
<keyword evidence="6" id="KW-0677">Repeat</keyword>
<dbReference type="Pfam" id="PF02801">
    <property type="entry name" value="Ketoacyl-synt_C"/>
    <property type="match status" value="1"/>
</dbReference>
<dbReference type="GO" id="GO:0009403">
    <property type="term" value="P:toxin biosynthetic process"/>
    <property type="evidence" value="ECO:0007669"/>
    <property type="project" value="UniProtKB-ARBA"/>
</dbReference>
<dbReference type="Gene3D" id="3.30.559.10">
    <property type="entry name" value="Chloramphenicol acetyltransferase-like domain"/>
    <property type="match status" value="1"/>
</dbReference>
<dbReference type="GO" id="GO:0031177">
    <property type="term" value="F:phosphopantetheine binding"/>
    <property type="evidence" value="ECO:0007669"/>
    <property type="project" value="InterPro"/>
</dbReference>
<evidence type="ECO:0000256" key="4">
    <source>
        <dbReference type="ARBA" id="ARBA00022603"/>
    </source>
</evidence>
<evidence type="ECO:0000256" key="6">
    <source>
        <dbReference type="ARBA" id="ARBA00022737"/>
    </source>
</evidence>
<dbReference type="GO" id="GO:0006633">
    <property type="term" value="P:fatty acid biosynthetic process"/>
    <property type="evidence" value="ECO:0007669"/>
    <property type="project" value="InterPro"/>
</dbReference>
<dbReference type="Gene3D" id="3.40.50.150">
    <property type="entry name" value="Vaccinia Virus protein VP39"/>
    <property type="match status" value="1"/>
</dbReference>
<dbReference type="InterPro" id="IPR001242">
    <property type="entry name" value="Condensation_dom"/>
</dbReference>
<reference evidence="14 15" key="1">
    <citation type="journal article" date="2016" name="Sci. Rep.">
        <title>Penicillium arizonense, a new, genome sequenced fungal species, reveals a high chemical diversity in secreted metabolites.</title>
        <authorList>
            <person name="Grijseels S."/>
            <person name="Nielsen J.C."/>
            <person name="Randelovic M."/>
            <person name="Nielsen J."/>
            <person name="Nielsen K.F."/>
            <person name="Workman M."/>
            <person name="Frisvad J.C."/>
        </authorList>
    </citation>
    <scope>NUCLEOTIDE SEQUENCE [LARGE SCALE GENOMIC DNA]</scope>
    <source>
        <strain evidence="14 15">CBS 141311</strain>
    </source>
</reference>
<evidence type="ECO:0008006" key="16">
    <source>
        <dbReference type="Google" id="ProtNLM"/>
    </source>
</evidence>
<dbReference type="FunFam" id="3.40.47.10:FF:000019">
    <property type="entry name" value="Polyketide synthase type I"/>
    <property type="match status" value="1"/>
</dbReference>
<dbReference type="GO" id="GO:0004312">
    <property type="term" value="F:fatty acid synthase activity"/>
    <property type="evidence" value="ECO:0007669"/>
    <property type="project" value="TreeGrafter"/>
</dbReference>
<sequence>MTGDREQTGEPIAIVGSACRFPGDATTPSKLWDLLKDPRDVLTEIPERRFSTKAFYHPDGLHHGTTNVRHSYLLSDDHRLFDAQFFGTKPVEANSIDPQQRLLLETVYEGLEAAGIPMEGLQGSNTAVYVGLMTNDYADMLGRDVQNFPTYFASGTARSILSNRISYFFDWRGPSMTIDTACSSSLIALHQAVQSLRSGESNVAIAAGTNLLLGPEQYIAESKLKMLSPTGRSRMWDKDANGYARGDGIAAVILKPLSAALADGDHIECIVRETGANQDGRTKGITMPNPVAQADLIRTTYARAGLDLSKPSDRPQYFEAHGTGTPAGDPVEAEAISTAFFGKTANYHRKSSHEDPLYVGSIKTVIGHTEGTAGLAAVLKASLALQHAVIPPNLLLNELSATVRPFYNDLEIAQAAKQWPKLPDNTLRRASVNSFGFGGANAHAILEEYNPRLIGCTSSEAKTGIVSPFNFSASSEKSLLGNVAAYSAYIKSHPDINLRDLSWTLNCRRSTLPVRLAVSASNTEGLVAKLDDAVQSSTGITPATQTATIREPKILGVFTGQGAQWARMGAELLESSSMARECLARLDRSLQELPVEHRPEWSLSEELLKDKNSSQIGLATFSQPLCTAVQIVLVQLLHAANIKFKTVVGHSSGEIAAAYVAGYLNEEDAIRIAYYRGWSLQYANDKEGPKGAMMAAGTSFDDAKELCEMPSLEGRICVAASNSAASVTLSGDADAIDEAQEILEDEKKFARLLKVDKAYHSHHMLSCAAPYIAAIRKCGITIQSRPSGSPTWISSVYGENIDDVHDNLADTYWSNNMVNPVLFSQAVTYAVGAAGPFDMALEVGPHPALKGPAMQTIQEVSGQSLPYTGTLNRGKNDREAFASALGALWLSLGESVVDFAGFESKATRNTEQPALIKGLPSYSWDHDRVYWHESRSSIAFRTESELFHSLLGVKCPDGTDKELRWRNYLHPREVSWLAHHQVQGQMVFPAAGYISAAVEAVAQKYGLQSVKLIDFHDVIIGQALVLEENGGVETIFRLSIEEVRSDSVSASFACHSSANKGSSNMSLHASASLQIILGDPKDDTLPPRPETHGIFLELEADRFYNTVSELGFGYTGPFQALSGLSRKMDEATGLIAVPEVDEHERPLIIHPGSLDGAIQSIMLAYCFPGDGRLRTLYLPTRIDRLRLNPSACAALAAPGATMPFYSTVTDARFAELSGDVDIFSTDGEHTLVQLEGLHTTPLSPLTPANDVPFFTEVIWDVDGPTGTKATTEVTPQDHILGLDLERIAHFYFKKIYSSISRSERAKAAWNHVHLLSYAQHCISSVASGKHKIAKAEWANDTLDDITPILDRNAESIDVKALSAIGENLPAIIRGEKNLLEILMQDNMLGSFYAKTLGIDFYLGEIARMSSQISHRYPHLNVLEIGAGAGAATERVLPAMGSAFTSYTYSDILDSQFDDVREKFSEYQSRMAFKVLDIEQDIIEQGYEAECFDLVIAPLALYATKNLEATLSNVRRLIKPGGYLIMLEITNPDVMRFGLILGGLPGWWRGHEDGRTLSPCVSESKWDQLMQKAKFSGLEALAPSSSTSLLPFSAMATQAVDGRINYLRDPLAHIHQPLGVDSLTIIGGKTPLTAAMAVDIKTAVSRHYGNIHTANSLSDIVSADLPVMGTVISLIELDEPVLKNITPENLNSFQELFKRSKNVLWLGHGAQGDNPYGNMFTGVQRTLLMEMTHLHVHFLNLHSLREADAKTIATKLLHLEAAEIWDQSGQLDGILWSNEREIALQNGKFLVPRFRLNSCRNDRYNSSRRLIIKDVERAKSTVTIQQSEMGYQIEEKDITSSLSFPDGVEIHVTHSLLRAVRITETESLFLVVGNNARTKERVVALSHTLESPLHVPHSLAVRCGDSQEQAISSMLTIYLHFLSLSMLRKLQPGTALAVLDPDYSLSPVMTKHANERGVQLVLLTTKQGPCSWPWIQVHPNTTRRELITKLPRNIARLVTVGGNDDVLSVLKGCLPAIYPFENETTLTTTSCQSQLTSDMGQLSMQLQNVWMRVQYDLMPVNLHRFASFSLQDLIRTKEPLAEQSLIAWGESKLAVQVRPATRQVKFSKDKTYWLVGLTGGLGLSLCQWMARQGARYIALSSRNPKVDDQWLKRMATASCTVRVFSNDITNRESVQSTYRQICDSMPPIAGVAQGAMVLQDTMFIDLDLPRLGKVLRPKVDGSILLDELFPENTLDFMVFFSSMAAMTGNPGQVAYNAANMFMASLAAQRRKRGLAGHAINIGAIVGNGYVTRELNMGQQSYLYRVGHSWMSEQDFHEVFAEGVLSCLDRVGAAELCSGLRIDDDESKSWVSNPMFQHLVSKSSSLVVSDKKGKSGMLIKTRLFEATSMQEVMEILIDGFVLKLQSSLQADPSTPMLDMSPDELGVDSLVAVDLRSWFLKELGVDMPVLKIFNAASIRELLATAAEVLPGTLIPNLTNGDQPPKVPAHQLAPVVPAANITTDISEDVRTPDTNETLEAFKFAIPDTANTYSGSSAASLNTSDSNSEDNADTSSSISTDDSEMVSPSREIQRTASMSYGQSRFWFLGHLVKDKTAFNITPTFELTGRLKVNDFARAIEAAGQHHEALRTFFFTDDKQNHMQGVWAKSNLRLEQFAISKKKEVEDASKQMKAHEFDLASGEIMRVQLLSLSPEKHWMIFGFHHINMDGISFEVFWSDVEKAYQGIPLSQDGIQYPDFTMRQIREYEEGDWAGELAYWRAQYVEIPPAIPLLPFALQSVRPKVARFGSHTAQMRLDANTSEAIERCCRMFKSTPFHFHLAVWQILLLRFFDSDDICIGLGDGNRTEADILRSVGLFLNLLPVKFSQHPGQSFGESLKDVRNITQGAFAHSRVPFDLILTELDVPRSASHNPLCQAMFNYRPKIEQSRSFCGCLADGALLGGGETSFDLSLDVANVGAGETLIHLSVQEILYSMDHAEILLRSYSNLVQSFLQNPATRVTWPGPELREEWPTTIVHRLDEMVNLYPNRIALKNHDGTSITYTQVKRRVDMIANELLSNGVSPGTRVGVLQAPSADWICSLIAILRVGGVYIPLDKKVGMERLAMIMKETNAPVVLLDTATISDYGLLYTKAEPIDVRNLREFTATSVSNMAAPDDTAVIMYTSGSTGIPKGLMISHSAYIHHVQASSAKWNVRQGDETILHQSSYAWDASLWQIMVSLCNGATLVIASSHARGDPVALTELIASEDVTLTLATPTEYLAWMQHGHSNLTNSCLRTAICGGEFVSSGLIEEFKALQQPGLTLINGYGPAEIAIACSGTHIPLDSTAASSVQALFTLPNYSVYIVDQSFNPVPVGVPGEVVIGGAGVAQGYLDNVKTNDRFALDRYASPFFKEKHWTTIHRSGDRGKLTRSGGLVLLGRMDGDNQIKLRGMRINVEEIEKAIVNSSAGVIAQAVVSVRSDAGHSSDKFLVAFAVMTAADKAENALRFLKRLARELPLPQHMRPAALIPIETIPQNTSGKTDRAAVSLLPIPSMASQHVNDDTLKESEQSLRQLWKQALPRELASYHSIEAKSDFFHVGGTSLALVDLQALIKERLGLSMALHQLFESSTLRGMAATIEDLSYPGQELEVDWKTEVEIDSSLALSLSGGATHIIPSGVRVVVLTGATGFLGKELLRLLLNDTDVVSIHCLAVRKESSELPEIFSHPKVHLHKGNLGASRLGLSNSDSSSIFSCADIVIHNGADVSFMKSYQTLKLINVASTKELVKLALPRRIPFHFVSTAGVARLAGQESFGELSVASFPPPSTPNDGYIAAKWVSEVYLENIQRQFGLPVWIHRPSSITGADAPELDLMGNVIQYIKETGKVPDSSSWSGVFDLISVESVASQLLEAVHESSLSHSQAVKYLYESGEMQLGQEDIMPLMELGTGQEFQTVTIEEWVTYAEQAGMSRLLAAYLRTASDGQVLLPKLVKSTDVTGSH</sequence>
<evidence type="ECO:0000256" key="1">
    <source>
        <dbReference type="ARBA" id="ARBA00022450"/>
    </source>
</evidence>
<dbReference type="SUPFAM" id="SSF51735">
    <property type="entry name" value="NAD(P)-binding Rossmann-fold domains"/>
    <property type="match status" value="2"/>
</dbReference>
<dbReference type="CDD" id="cd02440">
    <property type="entry name" value="AdoMet_MTases"/>
    <property type="match status" value="1"/>
</dbReference>
<dbReference type="OrthoDB" id="329835at2759"/>
<feature type="region of interest" description="C-terminal hotdog fold" evidence="9">
    <location>
        <begin position="1095"/>
        <end position="1248"/>
    </location>
</feature>
<feature type="active site" description="Proton acceptor; for dehydratase activity" evidence="9">
    <location>
        <position position="980"/>
    </location>
</feature>
<dbReference type="Pfam" id="PF07993">
    <property type="entry name" value="NAD_binding_4"/>
    <property type="match status" value="1"/>
</dbReference>
<dbReference type="Pfam" id="PF08659">
    <property type="entry name" value="KR"/>
    <property type="match status" value="1"/>
</dbReference>
<dbReference type="PROSITE" id="PS00606">
    <property type="entry name" value="KS3_1"/>
    <property type="match status" value="1"/>
</dbReference>
<dbReference type="PROSITE" id="PS52004">
    <property type="entry name" value="KS3_2"/>
    <property type="match status" value="1"/>
</dbReference>
<protein>
    <recommendedName>
        <fullName evidence="16">Carrier domain-containing protein</fullName>
    </recommendedName>
</protein>
<dbReference type="Pfam" id="PF14765">
    <property type="entry name" value="PS-DH"/>
    <property type="match status" value="1"/>
</dbReference>
<evidence type="ECO:0000256" key="10">
    <source>
        <dbReference type="SAM" id="MobiDB-lite"/>
    </source>
</evidence>
<dbReference type="Pfam" id="PF21089">
    <property type="entry name" value="PKS_DH_N"/>
    <property type="match status" value="1"/>
</dbReference>
<dbReference type="InterPro" id="IPR001227">
    <property type="entry name" value="Ac_transferase_dom_sf"/>
</dbReference>
<dbReference type="PROSITE" id="PS00455">
    <property type="entry name" value="AMP_BINDING"/>
    <property type="match status" value="1"/>
</dbReference>
<dbReference type="SUPFAM" id="SSF55048">
    <property type="entry name" value="Probable ACP-binding domain of malonyl-CoA ACP transacylase"/>
    <property type="match status" value="1"/>
</dbReference>
<dbReference type="Pfam" id="PF08242">
    <property type="entry name" value="Methyltransf_12"/>
    <property type="match status" value="1"/>
</dbReference>
<dbReference type="Gene3D" id="3.40.47.10">
    <property type="match status" value="1"/>
</dbReference>
<dbReference type="SMART" id="SM00827">
    <property type="entry name" value="PKS_AT"/>
    <property type="match status" value="1"/>
</dbReference>
<comment type="caution">
    <text evidence="14">The sequence shown here is derived from an EMBL/GenBank/DDBJ whole genome shotgun (WGS) entry which is preliminary data.</text>
</comment>
<evidence type="ECO:0000256" key="3">
    <source>
        <dbReference type="ARBA" id="ARBA00022598"/>
    </source>
</evidence>
<dbReference type="SMART" id="SM00823">
    <property type="entry name" value="PKS_PP"/>
    <property type="match status" value="2"/>
</dbReference>
<dbReference type="InterPro" id="IPR049551">
    <property type="entry name" value="PKS_DH_C"/>
</dbReference>
<dbReference type="InterPro" id="IPR013968">
    <property type="entry name" value="PKS_KR"/>
</dbReference>
<dbReference type="GeneID" id="34576860"/>
<dbReference type="GO" id="GO:1901336">
    <property type="term" value="P:lactone biosynthetic process"/>
    <property type="evidence" value="ECO:0007669"/>
    <property type="project" value="UniProtKB-ARBA"/>
</dbReference>
<dbReference type="InterPro" id="IPR014031">
    <property type="entry name" value="Ketoacyl_synth_C"/>
</dbReference>
<keyword evidence="15" id="KW-1185">Reference proteome</keyword>
<dbReference type="InterPro" id="IPR020845">
    <property type="entry name" value="AMP-binding_CS"/>
</dbReference>
<dbReference type="Gene3D" id="3.30.300.30">
    <property type="match status" value="1"/>
</dbReference>
<dbReference type="PANTHER" id="PTHR43775">
    <property type="entry name" value="FATTY ACID SYNTHASE"/>
    <property type="match status" value="1"/>
</dbReference>
<dbReference type="EMBL" id="LXJU01000010">
    <property type="protein sequence ID" value="OGE52446.1"/>
    <property type="molecule type" value="Genomic_DNA"/>
</dbReference>
<feature type="domain" description="Carrier" evidence="11">
    <location>
        <begin position="3533"/>
        <end position="3613"/>
    </location>
</feature>
<dbReference type="Pfam" id="PF00668">
    <property type="entry name" value="Condensation"/>
    <property type="match status" value="1"/>
</dbReference>
<dbReference type="SMART" id="SM00826">
    <property type="entry name" value="PKS_DH"/>
    <property type="match status" value="1"/>
</dbReference>
<evidence type="ECO:0000256" key="2">
    <source>
        <dbReference type="ARBA" id="ARBA00022553"/>
    </source>
</evidence>
<dbReference type="GO" id="GO:0032259">
    <property type="term" value="P:methylation"/>
    <property type="evidence" value="ECO:0007669"/>
    <property type="project" value="UniProtKB-KW"/>
</dbReference>
<dbReference type="SUPFAM" id="SSF52777">
    <property type="entry name" value="CoA-dependent acyltransferases"/>
    <property type="match status" value="2"/>
</dbReference>
<comment type="similarity">
    <text evidence="8">In the C-terminal section; belongs to the NRP synthetase family.</text>
</comment>
<dbReference type="PROSITE" id="PS50075">
    <property type="entry name" value="CARRIER"/>
    <property type="match status" value="2"/>
</dbReference>
<dbReference type="SUPFAM" id="SSF53901">
    <property type="entry name" value="Thiolase-like"/>
    <property type="match status" value="1"/>
</dbReference>
<dbReference type="PANTHER" id="PTHR43775:SF20">
    <property type="entry name" value="HYBRID PKS-NRPS SYNTHETASE APDA"/>
    <property type="match status" value="1"/>
</dbReference>
<dbReference type="InterPro" id="IPR023213">
    <property type="entry name" value="CAT-like_dom_sf"/>
</dbReference>
<evidence type="ECO:0000313" key="15">
    <source>
        <dbReference type="Proteomes" id="UP000177622"/>
    </source>
</evidence>
<dbReference type="InterPro" id="IPR016035">
    <property type="entry name" value="Acyl_Trfase/lysoPLipase"/>
</dbReference>
<dbReference type="CDD" id="cd00833">
    <property type="entry name" value="PKS"/>
    <property type="match status" value="1"/>
</dbReference>